<dbReference type="Pfam" id="PF00263">
    <property type="entry name" value="Secretin"/>
    <property type="match status" value="1"/>
</dbReference>
<evidence type="ECO:0000259" key="12">
    <source>
        <dbReference type="Pfam" id="PF00263"/>
    </source>
</evidence>
<dbReference type="InterPro" id="IPR049034">
    <property type="entry name" value="T3S_SPI-1_N0"/>
</dbReference>
<dbReference type="InterPro" id="IPR038591">
    <property type="entry name" value="NolW-like_sf"/>
</dbReference>
<comment type="subcellular location">
    <subcellularLocation>
        <location evidence="1 10 11">Cell outer membrane</location>
    </subcellularLocation>
</comment>
<keyword evidence="7" id="KW-0843">Virulence</keyword>
<evidence type="ECO:0000256" key="10">
    <source>
        <dbReference type="HAMAP-Rule" id="MF_02219"/>
    </source>
</evidence>
<dbReference type="RefSeq" id="WP_143855981.1">
    <property type="nucleotide sequence ID" value="NZ_CP041730.1"/>
</dbReference>
<dbReference type="InterPro" id="IPR050810">
    <property type="entry name" value="Bact_Secretion_Sys_Channel"/>
</dbReference>
<accession>A0A516SA70</accession>
<dbReference type="KEGG" id="cari:FNU76_01095"/>
<evidence type="ECO:0000256" key="4">
    <source>
        <dbReference type="ARBA" id="ARBA00022729"/>
    </source>
</evidence>
<proteinExistence type="inferred from homology"/>
<dbReference type="Proteomes" id="UP000317550">
    <property type="component" value="Chromosome"/>
</dbReference>
<dbReference type="Gene3D" id="3.55.50.30">
    <property type="match status" value="1"/>
</dbReference>
<dbReference type="Pfam" id="PF03958">
    <property type="entry name" value="Secretin_N"/>
    <property type="match status" value="2"/>
</dbReference>
<keyword evidence="9 10" id="KW-0998">Cell outer membrane</keyword>
<dbReference type="InterPro" id="IPR003522">
    <property type="entry name" value="T3SS_OM_pore_YscC"/>
</dbReference>
<dbReference type="HAMAP" id="MF_02219">
    <property type="entry name" value="Type_III_secretin"/>
    <property type="match status" value="1"/>
</dbReference>
<dbReference type="OrthoDB" id="9775455at2"/>
<evidence type="ECO:0000256" key="6">
    <source>
        <dbReference type="ARBA" id="ARBA00023010"/>
    </source>
</evidence>
<dbReference type="NCBIfam" id="TIGR02516">
    <property type="entry name" value="type_III_yscC"/>
    <property type="match status" value="1"/>
</dbReference>
<dbReference type="GO" id="GO:0009279">
    <property type="term" value="C:cell outer membrane"/>
    <property type="evidence" value="ECO:0007669"/>
    <property type="project" value="UniProtKB-SubCell"/>
</dbReference>
<reference evidence="16" key="1">
    <citation type="submission" date="2019-07" db="EMBL/GenBank/DDBJ databases">
        <title>Chitinimonas sp. nov., isolated from Ny-Alesund, arctica soil.</title>
        <authorList>
            <person name="Xu Q."/>
            <person name="Peng F."/>
        </authorList>
    </citation>
    <scope>NUCLEOTIDE SEQUENCE [LARGE SCALE GENOMIC DNA]</scope>
    <source>
        <strain evidence="16">R3-44</strain>
    </source>
</reference>
<keyword evidence="8 10" id="KW-0472">Membrane</keyword>
<dbReference type="GO" id="GO:0030257">
    <property type="term" value="C:type III protein secretion system complex"/>
    <property type="evidence" value="ECO:0007669"/>
    <property type="project" value="UniProtKB-UniRule"/>
</dbReference>
<dbReference type="Pfam" id="PF21304">
    <property type="entry name" value="T3S_SPI-1_N0"/>
    <property type="match status" value="1"/>
</dbReference>
<protein>
    <recommendedName>
        <fullName evidence="10">Type 3 secretion system secretin</fullName>
        <shortName evidence="10">T3SS secretin</shortName>
    </recommendedName>
</protein>
<dbReference type="PRINTS" id="PR01337">
    <property type="entry name" value="TYPE3OMGPROT"/>
</dbReference>
<keyword evidence="3 10" id="KW-0813">Transport</keyword>
<feature type="domain" description="SPI-1 type 3 secretion system secretin N0" evidence="14">
    <location>
        <begin position="38"/>
        <end position="99"/>
    </location>
</feature>
<feature type="domain" description="NolW-like" evidence="13">
    <location>
        <begin position="178"/>
        <end position="268"/>
    </location>
</feature>
<dbReference type="AlphaFoldDB" id="A0A516SA70"/>
<evidence type="ECO:0000313" key="16">
    <source>
        <dbReference type="Proteomes" id="UP000317550"/>
    </source>
</evidence>
<comment type="similarity">
    <text evidence="2 10">Belongs to the bacterial secretin family. T3SS SctC subfamily.</text>
</comment>
<keyword evidence="5 10" id="KW-0653">Protein transport</keyword>
<name>A0A516SA70_9NEIS</name>
<evidence type="ECO:0000256" key="8">
    <source>
        <dbReference type="ARBA" id="ARBA00023136"/>
    </source>
</evidence>
<keyword evidence="6 10" id="KW-0811">Translocation</keyword>
<dbReference type="PANTHER" id="PTHR30332">
    <property type="entry name" value="PROBABLE GENERAL SECRETION PATHWAY PROTEIN D"/>
    <property type="match status" value="1"/>
</dbReference>
<evidence type="ECO:0000256" key="1">
    <source>
        <dbReference type="ARBA" id="ARBA00004442"/>
    </source>
</evidence>
<feature type="signal peptide" evidence="10">
    <location>
        <begin position="1"/>
        <end position="18"/>
    </location>
</feature>
<dbReference type="InterPro" id="IPR005644">
    <property type="entry name" value="NolW-like"/>
</dbReference>
<keyword evidence="16" id="KW-1185">Reference proteome</keyword>
<dbReference type="PROSITE" id="PS00875">
    <property type="entry name" value="T2SP_D"/>
    <property type="match status" value="1"/>
</dbReference>
<evidence type="ECO:0000256" key="2">
    <source>
        <dbReference type="ARBA" id="ARBA00007032"/>
    </source>
</evidence>
<dbReference type="PANTHER" id="PTHR30332:SF4">
    <property type="entry name" value="TYPE 3 SECRETION SYSTEM SECRETIN"/>
    <property type="match status" value="1"/>
</dbReference>
<dbReference type="InterPro" id="IPR004845">
    <property type="entry name" value="T2SS_GspD_CS"/>
</dbReference>
<evidence type="ECO:0000256" key="9">
    <source>
        <dbReference type="ARBA" id="ARBA00023237"/>
    </source>
</evidence>
<evidence type="ECO:0000313" key="15">
    <source>
        <dbReference type="EMBL" id="QDQ25056.1"/>
    </source>
</evidence>
<feature type="domain" description="Type II/III secretion system secretin-like" evidence="12">
    <location>
        <begin position="332"/>
        <end position="489"/>
    </location>
</feature>
<sequence precursor="true">MRWSLGVLGLLMHAWVHAAPPVLQSDNTEPYRLVTRGIKLTSLLKDLGSNYGLSVVVSSKVDNVFVGTLNEPGPDEVLDRLARLYGLAWYYDGEAVYVYQAQEVSTDLVTPVYLPASTVMAELSQNGRLDSRFCRVRALPSTNALEVFGVPICVERVNRLTKRLDEQALNQDKNKETVRVFPLKYATASDGEYTYRGQRVVVPGVVSVLRDMVQSRGLAPDGSKEALVPADRAQAYFSADTRQNAVIVRDHSANLKLYEDLIPQLDLKPKLIEISVAIIDVDAGDISALGVDWSASAKLGKGSIEFNTGMPDTGGFSTVISNTGNFMMRLSALEQHSKAKVLSRPSLVTLNNVQAILDRNITFYTKVTSEKVAKLESIATGSLLRVTPRLFEDEGQQQVMLMLNIQDGKQGQPTSHAETLPQVLNSEITTQASLKAGQSLLLGGFVQDEQIEGERKIPFLGDLPLIGKLFSSRSKTNNRVVRLFLIKAEPVSNKG</sequence>
<feature type="domain" description="NolW-like" evidence="13">
    <location>
        <begin position="108"/>
        <end position="168"/>
    </location>
</feature>
<feature type="chain" id="PRO_5028542731" description="Type 3 secretion system secretin" evidence="10">
    <location>
        <begin position="19"/>
        <end position="495"/>
    </location>
</feature>
<comment type="function">
    <text evidence="10">Component of the type III secretion system (T3SS), also called injectisome, which is used to inject bacterial effector proteins into eukaryotic host cells. Forms a ring-shaped multimeric structure with an apparent central pore in the outer membrane.</text>
</comment>
<evidence type="ECO:0000256" key="5">
    <source>
        <dbReference type="ARBA" id="ARBA00022927"/>
    </source>
</evidence>
<evidence type="ECO:0000259" key="14">
    <source>
        <dbReference type="Pfam" id="PF21304"/>
    </source>
</evidence>
<organism evidence="15 16">
    <name type="scientific">Chitinimonas arctica</name>
    <dbReference type="NCBI Taxonomy" id="2594795"/>
    <lineage>
        <taxon>Bacteria</taxon>
        <taxon>Pseudomonadati</taxon>
        <taxon>Pseudomonadota</taxon>
        <taxon>Betaproteobacteria</taxon>
        <taxon>Neisseriales</taxon>
        <taxon>Chitinibacteraceae</taxon>
        <taxon>Chitinimonas</taxon>
    </lineage>
</organism>
<keyword evidence="4 10" id="KW-0732">Signal</keyword>
<evidence type="ECO:0000256" key="11">
    <source>
        <dbReference type="RuleBase" id="RU004004"/>
    </source>
</evidence>
<dbReference type="InterPro" id="IPR004846">
    <property type="entry name" value="T2SS/T3SS_dom"/>
</dbReference>
<gene>
    <name evidence="10" type="primary">sctC</name>
    <name evidence="15" type="ORF">FNU76_01095</name>
</gene>
<comment type="subunit">
    <text evidence="10">The core secretion machinery of the T3SS is composed of approximately 20 different proteins, including cytoplasmic components, a base, an export apparatus and a needle. This subunit is part of the base, which anchors the injectisome in the bacterial cell envelope. Forms a stable homooligomeric complex.</text>
</comment>
<evidence type="ECO:0000256" key="7">
    <source>
        <dbReference type="ARBA" id="ARBA00023026"/>
    </source>
</evidence>
<dbReference type="GO" id="GO:0015627">
    <property type="term" value="C:type II protein secretion system complex"/>
    <property type="evidence" value="ECO:0007669"/>
    <property type="project" value="TreeGrafter"/>
</dbReference>
<evidence type="ECO:0000259" key="13">
    <source>
        <dbReference type="Pfam" id="PF03958"/>
    </source>
</evidence>
<dbReference type="NCBIfam" id="NF011873">
    <property type="entry name" value="PRK15346.1"/>
    <property type="match status" value="1"/>
</dbReference>
<dbReference type="Gene3D" id="3.30.1370.120">
    <property type="match status" value="2"/>
</dbReference>
<evidence type="ECO:0000256" key="3">
    <source>
        <dbReference type="ARBA" id="ARBA00022448"/>
    </source>
</evidence>
<dbReference type="GO" id="GO:0030254">
    <property type="term" value="P:protein secretion by the type III secretion system"/>
    <property type="evidence" value="ECO:0007669"/>
    <property type="project" value="UniProtKB-UniRule"/>
</dbReference>
<dbReference type="EMBL" id="CP041730">
    <property type="protein sequence ID" value="QDQ25056.1"/>
    <property type="molecule type" value="Genomic_DNA"/>
</dbReference>